<feature type="modified residue" description="2',4',5'-topaquinone" evidence="7">
    <location>
        <position position="463"/>
    </location>
</feature>
<evidence type="ECO:0000259" key="9">
    <source>
        <dbReference type="Pfam" id="PF01179"/>
    </source>
</evidence>
<keyword evidence="4 8" id="KW-0560">Oxidoreductase</keyword>
<dbReference type="PANTHER" id="PTHR10638:SF41">
    <property type="entry name" value="AMINE OXIDASE"/>
    <property type="match status" value="1"/>
</dbReference>
<evidence type="ECO:0000256" key="3">
    <source>
        <dbReference type="ARBA" id="ARBA00022772"/>
    </source>
</evidence>
<feature type="active site" description="Proton acceptor" evidence="6">
    <location>
        <position position="379"/>
    </location>
</feature>
<feature type="domain" description="Copper amine oxidase N3-terminal" evidence="11">
    <location>
        <begin position="177"/>
        <end position="255"/>
    </location>
</feature>
<keyword evidence="2 8" id="KW-0479">Metal-binding</keyword>
<dbReference type="PANTHER" id="PTHR10638">
    <property type="entry name" value="COPPER AMINE OXIDASE"/>
    <property type="match status" value="1"/>
</dbReference>
<sequence length="750" mass="83949">CHQRLRKPQNFPVPHRTPRVRTLLCKPCRSRQGFVGATGFRQSVFPRIPPSRMSIPQAPTFDTNAVKTRFPGRELTPGRNHHPLDQLTAEEIGAAAAACRERAASLGLPVLRFNSISAKEPHKYKVLAYLKGGAKPARQALCVVQAPPRNSVFEALVDLDGTRASILSWQELEGVQPAVTLDDVIDVEKMVKANKEFQDFVARRYGITDLEEVAVDPWYSGQRYGATEGRIIQCFLYQRTGKYDNFYAHPLDTVLMYNASVDRVSKFCVYGDENTKQDVPLAAADFSRHVLARPFRGGMRPLHVVQPEGPSFTVKGSAVEWQNWSFQVGFSWREGLVLHGLGYKDGGRVRPVIYRAALAEIIVPYAEPRPPYETKCAYDIMDYGLGFCANSLELGCDCLGHIHYFDASLNDALGRAVTLRKAVCMHEEDAGMAWKHYDYRTDEVEVRRMRRLVLSFIATIANYEYGFYWHLYQDGSIQFEVKLTGIVSTSPLHAEEVLRGPDYGNLVAPGVNAAHHQHFFITRLDMAVDDEDGGRGLSVVEMEAVPMGPGDGPNPFKHGFKAVERVLETELAAQRDCDAARSRAWKIMNPRVINPLSGKPVSWKLMPTTASPPMLAGVGSDHYERGFFATKHLWVTPYAEDEMNPAGEYPHDPRPQANGGIRAWTKADRPVADADVVVWFNVGLTHFVRTEDFPVMPVEQIGFHLKPYHFFDVNPAIDIPPERDPRSVQAKPCCDETPLPSHAGPALPRM</sequence>
<proteinExistence type="inferred from homology"/>
<evidence type="ECO:0000256" key="7">
    <source>
        <dbReference type="PIRSR" id="PIRSR600269-51"/>
    </source>
</evidence>
<dbReference type="NCBIfam" id="NF008559">
    <property type="entry name" value="PRK11504.1"/>
    <property type="match status" value="1"/>
</dbReference>
<reference evidence="12" key="1">
    <citation type="submission" date="2015-08" db="EMBL/GenBank/DDBJ databases">
        <authorList>
            <person name="Babu N.S."/>
            <person name="Beckwith C.J."/>
            <person name="Beseler K.G."/>
            <person name="Brison A."/>
            <person name="Carone J.V."/>
            <person name="Caskin T.P."/>
            <person name="Diamond M."/>
            <person name="Durham M.E."/>
            <person name="Foxe J.M."/>
            <person name="Go M."/>
            <person name="Henderson B.A."/>
            <person name="Jones I.B."/>
            <person name="McGettigan J.A."/>
            <person name="Micheletti S.J."/>
            <person name="Nasrallah M.E."/>
            <person name="Ortiz D."/>
            <person name="Piller C.R."/>
            <person name="Privatt S.R."/>
            <person name="Schneider S.L."/>
            <person name="Sharp S."/>
            <person name="Smith T.C."/>
            <person name="Stanton J.D."/>
            <person name="Ullery H.E."/>
            <person name="Wilson R.J."/>
            <person name="Serrano M.G."/>
            <person name="Buck G."/>
            <person name="Lee V."/>
            <person name="Wang Y."/>
            <person name="Carvalho R."/>
            <person name="Voegtly L."/>
            <person name="Shi R."/>
            <person name="Duckworth R."/>
            <person name="Johnson A."/>
            <person name="Loviza R."/>
            <person name="Walstead R."/>
            <person name="Shah Z."/>
            <person name="Kiflezghi M."/>
            <person name="Wade K."/>
            <person name="Ball S.L."/>
            <person name="Bradley K.W."/>
            <person name="Asai D.J."/>
            <person name="Bowman C.A."/>
            <person name="Russell D.A."/>
            <person name="Pope W.H."/>
            <person name="Jacobs-Sera D."/>
            <person name="Hendrix R.W."/>
            <person name="Hatfull G.F."/>
        </authorList>
    </citation>
    <scope>NUCLEOTIDE SEQUENCE</scope>
</reference>
<dbReference type="GO" id="GO:0008131">
    <property type="term" value="F:primary methylamine oxidase activity"/>
    <property type="evidence" value="ECO:0007669"/>
    <property type="project" value="InterPro"/>
</dbReference>
<evidence type="ECO:0000256" key="4">
    <source>
        <dbReference type="ARBA" id="ARBA00023002"/>
    </source>
</evidence>
<dbReference type="Pfam" id="PF02728">
    <property type="entry name" value="Cu_amine_oxidN3"/>
    <property type="match status" value="1"/>
</dbReference>
<evidence type="ECO:0000256" key="1">
    <source>
        <dbReference type="ARBA" id="ARBA00007983"/>
    </source>
</evidence>
<dbReference type="InterPro" id="IPR016182">
    <property type="entry name" value="Cu_amine_oxidase_N-reg"/>
</dbReference>
<dbReference type="GO" id="GO:0009308">
    <property type="term" value="P:amine metabolic process"/>
    <property type="evidence" value="ECO:0007669"/>
    <property type="project" value="UniProtKB-UniRule"/>
</dbReference>
<dbReference type="EC" id="1.4.3.-" evidence="8"/>
<comment type="cofactor">
    <cofactor evidence="8">
        <name>Cu cation</name>
        <dbReference type="ChEBI" id="CHEBI:23378"/>
    </cofactor>
    <text evidence="8">Contains 1 topaquinone per subunit.</text>
</comment>
<organism evidence="12">
    <name type="scientific">Auxenochlorella protothecoides</name>
    <name type="common">Green microalga</name>
    <name type="synonym">Chlorella protothecoides</name>
    <dbReference type="NCBI Taxonomy" id="3075"/>
    <lineage>
        <taxon>Eukaryota</taxon>
        <taxon>Viridiplantae</taxon>
        <taxon>Chlorophyta</taxon>
        <taxon>core chlorophytes</taxon>
        <taxon>Trebouxiophyceae</taxon>
        <taxon>Chlorellales</taxon>
        <taxon>Chlorellaceae</taxon>
        <taxon>Auxenochlorella</taxon>
    </lineage>
</organism>
<comment type="PTM">
    <text evidence="7 8">Topaquinone (TPQ) is generated by copper-dependent autoxidation of a specific tyrosyl residue.</text>
</comment>
<evidence type="ECO:0000256" key="6">
    <source>
        <dbReference type="PIRSR" id="PIRSR600269-50"/>
    </source>
</evidence>
<dbReference type="InterPro" id="IPR015798">
    <property type="entry name" value="Cu_amine_oxidase_C"/>
</dbReference>
<dbReference type="SUPFAM" id="SSF49998">
    <property type="entry name" value="Amine oxidase catalytic domain"/>
    <property type="match status" value="1"/>
</dbReference>
<dbReference type="InterPro" id="IPR036460">
    <property type="entry name" value="Cu_amine_oxidase_C_sf"/>
</dbReference>
<keyword evidence="5 8" id="KW-0186">Copper</keyword>
<dbReference type="AlphaFoldDB" id="A0A1D1ZQ83"/>
<dbReference type="EMBL" id="GDKF01009544">
    <property type="protein sequence ID" value="JAT69078.1"/>
    <property type="molecule type" value="Transcribed_RNA"/>
</dbReference>
<keyword evidence="3 6" id="KW-0801">TPQ</keyword>
<dbReference type="Gene3D" id="2.70.98.20">
    <property type="entry name" value="Copper amine oxidase, catalytic domain"/>
    <property type="match status" value="1"/>
</dbReference>
<dbReference type="InterPro" id="IPR015800">
    <property type="entry name" value="Cu_amine_oxidase_N2"/>
</dbReference>
<dbReference type="InterPro" id="IPR000269">
    <property type="entry name" value="Cu_amine_oxidase"/>
</dbReference>
<protein>
    <recommendedName>
        <fullName evidence="8">Amine oxidase</fullName>
        <ecNumber evidence="8">1.4.3.-</ecNumber>
    </recommendedName>
</protein>
<feature type="domain" description="Copper amine oxidase N2-terminal" evidence="10">
    <location>
        <begin position="82"/>
        <end position="160"/>
    </location>
</feature>
<feature type="active site" description="Schiff-base intermediate with substrate; via topaquinone" evidence="6">
    <location>
        <position position="463"/>
    </location>
</feature>
<accession>A0A1D1ZQ83</accession>
<feature type="domain" description="Copper amine oxidase catalytic" evidence="9">
    <location>
        <begin position="302"/>
        <end position="717"/>
    </location>
</feature>
<dbReference type="InterPro" id="IPR015802">
    <property type="entry name" value="Cu_amine_oxidase_N3"/>
</dbReference>
<evidence type="ECO:0000259" key="11">
    <source>
        <dbReference type="Pfam" id="PF02728"/>
    </source>
</evidence>
<evidence type="ECO:0000256" key="8">
    <source>
        <dbReference type="RuleBase" id="RU000672"/>
    </source>
</evidence>
<dbReference type="PROSITE" id="PS01164">
    <property type="entry name" value="COPPER_AMINE_OXID_1"/>
    <property type="match status" value="1"/>
</dbReference>
<dbReference type="Gene3D" id="3.10.450.40">
    <property type="match status" value="2"/>
</dbReference>
<dbReference type="GO" id="GO:0005507">
    <property type="term" value="F:copper ion binding"/>
    <property type="evidence" value="ECO:0007669"/>
    <property type="project" value="InterPro"/>
</dbReference>
<comment type="similarity">
    <text evidence="1 8">Belongs to the copper/topaquinone oxidase family.</text>
</comment>
<gene>
    <name evidence="12" type="ORF">g.100101</name>
</gene>
<dbReference type="SUPFAM" id="SSF54416">
    <property type="entry name" value="Amine oxidase N-terminal region"/>
    <property type="match status" value="2"/>
</dbReference>
<dbReference type="GO" id="GO:0048038">
    <property type="term" value="F:quinone binding"/>
    <property type="evidence" value="ECO:0007669"/>
    <property type="project" value="InterPro"/>
</dbReference>
<evidence type="ECO:0000313" key="12">
    <source>
        <dbReference type="EMBL" id="JAT69078.1"/>
    </source>
</evidence>
<dbReference type="Pfam" id="PF01179">
    <property type="entry name" value="Cu_amine_oxid"/>
    <property type="match status" value="1"/>
</dbReference>
<dbReference type="Pfam" id="PF02727">
    <property type="entry name" value="Cu_amine_oxidN2"/>
    <property type="match status" value="1"/>
</dbReference>
<dbReference type="InterPro" id="IPR049948">
    <property type="entry name" value="Cu_Am_ox_TPQ-bd"/>
</dbReference>
<feature type="non-terminal residue" evidence="12">
    <location>
        <position position="1"/>
    </location>
</feature>
<evidence type="ECO:0000256" key="5">
    <source>
        <dbReference type="ARBA" id="ARBA00023008"/>
    </source>
</evidence>
<evidence type="ECO:0000259" key="10">
    <source>
        <dbReference type="Pfam" id="PF02727"/>
    </source>
</evidence>
<name>A0A1D1ZQ83_AUXPR</name>
<evidence type="ECO:0000256" key="2">
    <source>
        <dbReference type="ARBA" id="ARBA00022723"/>
    </source>
</evidence>